<feature type="transmembrane region" description="Helical" evidence="1">
    <location>
        <begin position="287"/>
        <end position="307"/>
    </location>
</feature>
<dbReference type="AlphaFoldDB" id="A0A6I4TGW8"/>
<dbReference type="EMBL" id="WTYI01000001">
    <property type="protein sequence ID" value="MXO95124.1"/>
    <property type="molecule type" value="Genomic_DNA"/>
</dbReference>
<organism evidence="2 3">
    <name type="scientific">Qipengyuania aquimaris</name>
    <dbReference type="NCBI Taxonomy" id="255984"/>
    <lineage>
        <taxon>Bacteria</taxon>
        <taxon>Pseudomonadati</taxon>
        <taxon>Pseudomonadota</taxon>
        <taxon>Alphaproteobacteria</taxon>
        <taxon>Sphingomonadales</taxon>
        <taxon>Erythrobacteraceae</taxon>
        <taxon>Qipengyuania</taxon>
    </lineage>
</organism>
<feature type="transmembrane region" description="Helical" evidence="1">
    <location>
        <begin position="412"/>
        <end position="432"/>
    </location>
</feature>
<accession>A0A6I4TGW8</accession>
<feature type="transmembrane region" description="Helical" evidence="1">
    <location>
        <begin position="54"/>
        <end position="71"/>
    </location>
</feature>
<evidence type="ECO:0000313" key="3">
    <source>
        <dbReference type="Proteomes" id="UP000432727"/>
    </source>
</evidence>
<name>A0A6I4TGW8_9SPHN</name>
<feature type="transmembrane region" description="Helical" evidence="1">
    <location>
        <begin position="83"/>
        <end position="105"/>
    </location>
</feature>
<sequence length="574" mass="63206">MNEAANRAGHWRSKPHGALFSASLLLCFFTLLLSVIDTDALPRYYFVNQDRWAAAYFAVILGLLAFYRETARPRVSPPRFREICLAAFVVVVTGYVGHYLLLFGYPVTRDELMAEFDAEIFASGELAANVAPQWRDYVVAMAPHFRLPIHENAAWASAYLPMNAMIRAGFGSVFDPSLLNPLLAGIGLIALCDAAKRLFPESATPQWVVLGGYLLSAQILITGMTSYAMTGHLATSSVWLSLFLRDTRWSHAGAMAIGVLAIGLHQIAFHPLFAGPILLTLLLHRRWYLFAVYALTYGAAILGFTSYHSWVAGGYDFQGSNSLSEGGSAFFDFLRNQVLPLLRIPSISSFLFMEWNLLRFFAFMPAFVLPLLLLSGRALKSNRGISVPLMAGLLITLAVLFLVIPYQGHGWGFRYLHGLLPSVLLLCAYGYASLQQENGGGRALPIKSMALATLPAIAFLTVSSQKFVAPYAEATEIINQQDGDFVLVDTTSGDFAVDLVRNDPYLRNRPLIFDPRFLTQDNIAELCGRGTISLVRKTDLALPEIGSSSGETIDIAALEEWLSSQECYRTPVAK</sequence>
<evidence type="ECO:0000256" key="1">
    <source>
        <dbReference type="SAM" id="Phobius"/>
    </source>
</evidence>
<reference evidence="2 3" key="1">
    <citation type="submission" date="2019-12" db="EMBL/GenBank/DDBJ databases">
        <title>Genomic-based taxomic classification of the family Erythrobacteraceae.</title>
        <authorList>
            <person name="Xu L."/>
        </authorList>
    </citation>
    <scope>NUCLEOTIDE SEQUENCE [LARGE SCALE GENOMIC DNA]</scope>
    <source>
        <strain evidence="2 3">JCM 12189</strain>
    </source>
</reference>
<keyword evidence="1" id="KW-0472">Membrane</keyword>
<feature type="transmembrane region" description="Helical" evidence="1">
    <location>
        <begin position="387"/>
        <end position="406"/>
    </location>
</feature>
<keyword evidence="3" id="KW-1185">Reference proteome</keyword>
<feature type="transmembrane region" description="Helical" evidence="1">
    <location>
        <begin position="207"/>
        <end position="229"/>
    </location>
</feature>
<feature type="transmembrane region" description="Helical" evidence="1">
    <location>
        <begin position="357"/>
        <end position="375"/>
    </location>
</feature>
<keyword evidence="1" id="KW-0812">Transmembrane</keyword>
<dbReference type="Proteomes" id="UP000432727">
    <property type="component" value="Unassembled WGS sequence"/>
</dbReference>
<feature type="transmembrane region" description="Helical" evidence="1">
    <location>
        <begin position="249"/>
        <end position="275"/>
    </location>
</feature>
<evidence type="ECO:0000313" key="2">
    <source>
        <dbReference type="EMBL" id="MXO95124.1"/>
    </source>
</evidence>
<gene>
    <name evidence="2" type="ORF">GRI34_01670</name>
</gene>
<dbReference type="OrthoDB" id="7888991at2"/>
<dbReference type="RefSeq" id="WP_160594455.1">
    <property type="nucleotide sequence ID" value="NZ_WTYI01000001.1"/>
</dbReference>
<feature type="transmembrane region" description="Helical" evidence="1">
    <location>
        <begin position="178"/>
        <end position="195"/>
    </location>
</feature>
<proteinExistence type="predicted"/>
<comment type="caution">
    <text evidence="2">The sequence shown here is derived from an EMBL/GenBank/DDBJ whole genome shotgun (WGS) entry which is preliminary data.</text>
</comment>
<protein>
    <recommendedName>
        <fullName evidence="4">Glycosyltransferase RgtA/B/C/D-like domain-containing protein</fullName>
    </recommendedName>
</protein>
<keyword evidence="1" id="KW-1133">Transmembrane helix</keyword>
<evidence type="ECO:0008006" key="4">
    <source>
        <dbReference type="Google" id="ProtNLM"/>
    </source>
</evidence>